<dbReference type="RefSeq" id="WP_310293310.1">
    <property type="nucleotide sequence ID" value="NZ_BAAAWO010000001.1"/>
</dbReference>
<comment type="caution">
    <text evidence="2">The sequence shown here is derived from an EMBL/GenBank/DDBJ whole genome shotgun (WGS) entry which is preliminary data.</text>
</comment>
<evidence type="ECO:0000313" key="2">
    <source>
        <dbReference type="EMBL" id="MDR7360443.1"/>
    </source>
</evidence>
<sequence length="172" mass="18250">MFSTLVGEIGNQASRQQRRVATTLREISDEFAWMLHDGSARGLAANVVERATVYSANAADWLDGRDPGDLVQETKRFAKRHPAALLGIALGAGLVAGRLTRNASEGVSVREANDARTGRNPVSVERPWNDSAMQPAKGANIGGIEPRRTEGEPDVGGKPSGLHGLGPGFSRP</sequence>
<proteinExistence type="predicted"/>
<gene>
    <name evidence="2" type="ORF">J2S64_004134</name>
</gene>
<evidence type="ECO:0008006" key="4">
    <source>
        <dbReference type="Google" id="ProtNLM"/>
    </source>
</evidence>
<name>A0ABU2BP63_9MICC</name>
<protein>
    <recommendedName>
        <fullName evidence="4">DUF3618 domain-containing protein</fullName>
    </recommendedName>
</protein>
<feature type="compositionally biased region" description="Gly residues" evidence="1">
    <location>
        <begin position="163"/>
        <end position="172"/>
    </location>
</feature>
<evidence type="ECO:0000256" key="1">
    <source>
        <dbReference type="SAM" id="MobiDB-lite"/>
    </source>
</evidence>
<dbReference type="Proteomes" id="UP001183817">
    <property type="component" value="Unassembled WGS sequence"/>
</dbReference>
<reference evidence="2 3" key="1">
    <citation type="submission" date="2023-07" db="EMBL/GenBank/DDBJ databases">
        <title>Sequencing the genomes of 1000 actinobacteria strains.</title>
        <authorList>
            <person name="Klenk H.-P."/>
        </authorList>
    </citation>
    <scope>NUCLEOTIDE SEQUENCE [LARGE SCALE GENOMIC DNA]</scope>
    <source>
        <strain evidence="2 3">DSM 20167</strain>
    </source>
</reference>
<keyword evidence="3" id="KW-1185">Reference proteome</keyword>
<dbReference type="EMBL" id="JAVDYI010000001">
    <property type="protein sequence ID" value="MDR7360443.1"/>
    <property type="molecule type" value="Genomic_DNA"/>
</dbReference>
<evidence type="ECO:0000313" key="3">
    <source>
        <dbReference type="Proteomes" id="UP001183817"/>
    </source>
</evidence>
<feature type="region of interest" description="Disordered" evidence="1">
    <location>
        <begin position="108"/>
        <end position="172"/>
    </location>
</feature>
<accession>A0ABU2BP63</accession>
<organism evidence="2 3">
    <name type="scientific">Paeniglutamicibacter sulfureus</name>
    <dbReference type="NCBI Taxonomy" id="43666"/>
    <lineage>
        <taxon>Bacteria</taxon>
        <taxon>Bacillati</taxon>
        <taxon>Actinomycetota</taxon>
        <taxon>Actinomycetes</taxon>
        <taxon>Micrococcales</taxon>
        <taxon>Micrococcaceae</taxon>
        <taxon>Paeniglutamicibacter</taxon>
    </lineage>
</organism>